<evidence type="ECO:0000256" key="6">
    <source>
        <dbReference type="ARBA" id="ARBA00023034"/>
    </source>
</evidence>
<keyword evidence="5" id="KW-0677">Repeat</keyword>
<keyword evidence="13" id="KW-1185">Reference proteome</keyword>
<dbReference type="InterPro" id="IPR036034">
    <property type="entry name" value="PDZ_sf"/>
</dbReference>
<reference evidence="12 13" key="1">
    <citation type="journal article" date="2010" name="Science">
        <title>Genomic comparison of the ants Camponotus floridanus and Harpegnathos saltator.</title>
        <authorList>
            <person name="Bonasio R."/>
            <person name="Zhang G."/>
            <person name="Ye C."/>
            <person name="Mutti N.S."/>
            <person name="Fang X."/>
            <person name="Qin N."/>
            <person name="Donahue G."/>
            <person name="Yang P."/>
            <person name="Li Q."/>
            <person name="Li C."/>
            <person name="Zhang P."/>
            <person name="Huang Z."/>
            <person name="Berger S.L."/>
            <person name="Reinberg D."/>
            <person name="Wang J."/>
            <person name="Liebig J."/>
        </authorList>
    </citation>
    <scope>NUCLEOTIDE SEQUENCE [LARGE SCALE GENOMIC DNA]</scope>
    <source>
        <strain evidence="13">C129</strain>
    </source>
</reference>
<proteinExistence type="inferred from homology"/>
<dbReference type="OrthoDB" id="3318at2759"/>
<dbReference type="FunFam" id="2.30.42.10:FF:000056">
    <property type="entry name" value="Golgi reassembly-stacking protein 2 isoform 1"/>
    <property type="match status" value="1"/>
</dbReference>
<comment type="subcellular location">
    <subcellularLocation>
        <location evidence="1">Golgi apparatus membrane</location>
    </subcellularLocation>
</comment>
<dbReference type="PANTHER" id="PTHR12893:SF0">
    <property type="entry name" value="GRASP65"/>
    <property type="match status" value="1"/>
</dbReference>
<feature type="binding site" evidence="9">
    <location>
        <position position="103"/>
    </location>
    <ligand>
        <name>Zn(2+)</name>
        <dbReference type="ChEBI" id="CHEBI:29105"/>
    </ligand>
</feature>
<dbReference type="Pfam" id="PF04495">
    <property type="entry name" value="GRASP55_65"/>
    <property type="match status" value="1"/>
</dbReference>
<keyword evidence="6" id="KW-0333">Golgi apparatus</keyword>
<dbReference type="InParanoid" id="E1ZWY5"/>
<dbReference type="InterPro" id="IPR024958">
    <property type="entry name" value="GRASP_PDZ"/>
</dbReference>
<sequence length="473" mass="50998">MGSSQSVEIPGGGTEGYHVLRVQEGSPGQQAGLEAFFDFIVAIGNTRLDQDNDTLKELLKAGVNKELTITVYSSKTQSVRRTKIVPSMTWGGQGLLGVSIRFCSFEGANENVWHVLEVHPSSPAELAGLQPFTDYIIGADSILHESEDLFTLIEAHESRSLKLYVYNTKDDSCREVTITPNNTWGGEGSLGCGIGYGYLHRIPVRSVPESKPVNSYVNVKIATQTQPAMTTITTTTAAEINPAINTPLELSVSVPPNYTASLNNSEHTMKNLKNEQEVKLIENISNLNIQPQTTSHLNFTGAASSYTPVSSVPHTFSSQPSVSFTPGTYQATPSIPGMPTIPVLPTTLPTSVTNSYEAATAGPINIPRQQREQNFVQGASIVNVSELQREQNPIHSATMTTRFNVPQSHIVTTPISLPGMPPITVSASLPQNTPLYPSVLQQQNQFSPNISTTTVAPTLTPTSSSSIQQNVHS</sequence>
<dbReference type="EMBL" id="GL434909">
    <property type="protein sequence ID" value="EFN74325.1"/>
    <property type="molecule type" value="Genomic_DNA"/>
</dbReference>
<dbReference type="OMA" id="FNVPQSH"/>
<feature type="binding site" evidence="9">
    <location>
        <position position="18"/>
    </location>
    <ligand>
        <name>Zn(2+)</name>
        <dbReference type="ChEBI" id="CHEBI:29105"/>
    </ligand>
</feature>
<evidence type="ECO:0000256" key="1">
    <source>
        <dbReference type="ARBA" id="ARBA00004394"/>
    </source>
</evidence>
<feature type="domain" description="PDZ GRASP-type" evidence="11">
    <location>
        <begin position="15"/>
        <end position="105"/>
    </location>
</feature>
<evidence type="ECO:0000256" key="7">
    <source>
        <dbReference type="ARBA" id="ARBA00023136"/>
    </source>
</evidence>
<dbReference type="SUPFAM" id="SSF50156">
    <property type="entry name" value="PDZ domain-like"/>
    <property type="match status" value="2"/>
</dbReference>
<dbReference type="GO" id="GO:0007030">
    <property type="term" value="P:Golgi organization"/>
    <property type="evidence" value="ECO:0007669"/>
    <property type="project" value="TreeGrafter"/>
</dbReference>
<keyword evidence="9" id="KW-0479">Metal-binding</keyword>
<dbReference type="Gene3D" id="2.30.42.10">
    <property type="match status" value="2"/>
</dbReference>
<name>E1ZWY5_CAMFO</name>
<dbReference type="PROSITE" id="PS51865">
    <property type="entry name" value="PDZ_GRASP"/>
    <property type="match status" value="2"/>
</dbReference>
<organism evidence="13">
    <name type="scientific">Camponotus floridanus</name>
    <name type="common">Florida carpenter ant</name>
    <dbReference type="NCBI Taxonomy" id="104421"/>
    <lineage>
        <taxon>Eukaryota</taxon>
        <taxon>Metazoa</taxon>
        <taxon>Ecdysozoa</taxon>
        <taxon>Arthropoda</taxon>
        <taxon>Hexapoda</taxon>
        <taxon>Insecta</taxon>
        <taxon>Pterygota</taxon>
        <taxon>Neoptera</taxon>
        <taxon>Endopterygota</taxon>
        <taxon>Hymenoptera</taxon>
        <taxon>Apocrita</taxon>
        <taxon>Aculeata</taxon>
        <taxon>Formicoidea</taxon>
        <taxon>Formicidae</taxon>
        <taxon>Formicinae</taxon>
        <taxon>Camponotus</taxon>
    </lineage>
</organism>
<evidence type="ECO:0000256" key="3">
    <source>
        <dbReference type="ARBA" id="ARBA00022553"/>
    </source>
</evidence>
<feature type="region of interest" description="Disordered" evidence="10">
    <location>
        <begin position="451"/>
        <end position="473"/>
    </location>
</feature>
<dbReference type="FunFam" id="2.30.42.10:FF:000026">
    <property type="entry name" value="Golgi reassembly stacking protein 2"/>
    <property type="match status" value="1"/>
</dbReference>
<dbReference type="Proteomes" id="UP000000311">
    <property type="component" value="Unassembled WGS sequence"/>
</dbReference>
<dbReference type="KEGG" id="cfo:105252019"/>
<dbReference type="PANTHER" id="PTHR12893">
    <property type="entry name" value="GOLGI REASSEMBLY STACKING PROTEIN GRASP"/>
    <property type="match status" value="1"/>
</dbReference>
<evidence type="ECO:0000256" key="2">
    <source>
        <dbReference type="ARBA" id="ARBA00007144"/>
    </source>
</evidence>
<dbReference type="GO" id="GO:0046872">
    <property type="term" value="F:metal ion binding"/>
    <property type="evidence" value="ECO:0007669"/>
    <property type="project" value="UniProtKB-KW"/>
</dbReference>
<evidence type="ECO:0000256" key="8">
    <source>
        <dbReference type="ARBA" id="ARBA00023288"/>
    </source>
</evidence>
<keyword evidence="3" id="KW-0597">Phosphoprotein</keyword>
<evidence type="ECO:0000259" key="11">
    <source>
        <dbReference type="PROSITE" id="PS51865"/>
    </source>
</evidence>
<evidence type="ECO:0000256" key="9">
    <source>
        <dbReference type="PIRSR" id="PIRSR607583-1"/>
    </source>
</evidence>
<dbReference type="AlphaFoldDB" id="E1ZWY5"/>
<evidence type="ECO:0000256" key="10">
    <source>
        <dbReference type="SAM" id="MobiDB-lite"/>
    </source>
</evidence>
<keyword evidence="4" id="KW-0519">Myristate</keyword>
<protein>
    <submittedName>
        <fullName evidence="12">Golgi reassembly-stacking protein 2</fullName>
    </submittedName>
</protein>
<evidence type="ECO:0000313" key="13">
    <source>
        <dbReference type="Proteomes" id="UP000000311"/>
    </source>
</evidence>
<keyword evidence="8" id="KW-0449">Lipoprotein</keyword>
<comment type="similarity">
    <text evidence="2">Belongs to the GORASP family.</text>
</comment>
<feature type="compositionally biased region" description="Low complexity" evidence="10">
    <location>
        <begin position="451"/>
        <end position="466"/>
    </location>
</feature>
<evidence type="ECO:0000256" key="4">
    <source>
        <dbReference type="ARBA" id="ARBA00022707"/>
    </source>
</evidence>
<dbReference type="GO" id="GO:0000139">
    <property type="term" value="C:Golgi membrane"/>
    <property type="evidence" value="ECO:0007669"/>
    <property type="project" value="UniProtKB-SubCell"/>
</dbReference>
<dbReference type="InterPro" id="IPR007583">
    <property type="entry name" value="GRASP55_65"/>
</dbReference>
<evidence type="ECO:0000256" key="5">
    <source>
        <dbReference type="ARBA" id="ARBA00022737"/>
    </source>
</evidence>
<feature type="domain" description="PDZ GRASP-type" evidence="11">
    <location>
        <begin position="111"/>
        <end position="199"/>
    </location>
</feature>
<keyword evidence="7" id="KW-0472">Membrane</keyword>
<evidence type="ECO:0000313" key="12">
    <source>
        <dbReference type="EMBL" id="EFN74325.1"/>
    </source>
</evidence>
<dbReference type="STRING" id="104421.E1ZWY5"/>
<gene>
    <name evidence="12" type="ORF">EAG_08588</name>
</gene>
<keyword evidence="9" id="KW-0862">Zinc</keyword>
<accession>E1ZWY5</accession>